<evidence type="ECO:0000313" key="5">
    <source>
        <dbReference type="Proteomes" id="UP000075391"/>
    </source>
</evidence>
<dbReference type="InterPro" id="IPR014716">
    <property type="entry name" value="Fibrinogen_a/b/g_C_1"/>
</dbReference>
<accession>A0A150WT73</accession>
<comment type="subcellular location">
    <subcellularLocation>
        <location evidence="1">Secreted</location>
        <location evidence="1">Extracellular space</location>
        <location evidence="1">Extracellular matrix</location>
    </subcellularLocation>
</comment>
<sequence>MNSERSGTLGYSSFYKAIICSMALGSCTIDTKIRNPFAVQINKYSIYTNSSTHPFSFSPTWEESAFNGGTVLLYDNAFCEGTPTEVSLSGTDVHIDGLRDGKSYYAKVRVTNNSRNYESSCAFWVTVDMQAPMPATITAPLSDSYVSATHFVGAWNTVVDVGPAGLSEIPYKVRLYDQPSCAGSIIFTKNLASLTHVFDNLSANTFYSFDIQSTDKAGNWSTPICSAFMEVDLFAPGFVLTHTGSDQGYAATQTVSITVTNDAWASYWCLTEDLSFIPLSPADPCPGGQGPANGWHTTRPTNYDLSAGDGVKTVKLWLFDSAGNALTNKTPTYSIVLDTIAPGAFPVLGITGGSDLTIDDRLSQLVDPIVNWSPSSGASAYNVSILNLDLSMRCEENVGASITQQVLTDCELVPETDYIARVIARDEAGNLTQGTDLVFRVDVTPPGNFNILGVRGGVDTTLDTWAAQWPEVVWSSSSDAIVYQTSIQSMSGTIVCSEQSISITSYDFSTAGCPSLIHGMQYQVLVRSLDQADLVTIATNSPYIFRADTQAPVLNVTTAPNAIIRDTATDFEFTVSDDTSGLASVECNFNSGSYANCDSPYELSGLSQGSYSLSIRVKDVAGNEVISNHNFDVDLYPPVITVTDSPGAFVSEASEQFVFNVVDSGSSGVSFIECKLDGGSWAVCASPYLIPVVTDGAHEFRIRATDNLGHVSAETIINWFVDSTPPSIVFTSAPSDTVDTDATIEFEVTESETTVNIECDLDGGGWSSCTSPHNLTNLPSGTHSFSVRATNAAGLVSTQTVTWNVIALTSCKVILDTGGSVGDGMYMIDPDGAGGNAPISAYCEMTTNGGGWTWIIGNSNYASGNFPTAVSVSGVSVSYSGGQVSSYQGTGASGYCNVPAPFIGVTITVPHKEVYLYGYSQGYNATPSAWIDIGNDGYDYHWASTCHNCTAANTHNVTRSVASEVTSSYVNVNGNSCQYTGGNQAHIYVLKVR</sequence>
<feature type="domain" description="Fibrinogen C-terminal" evidence="3">
    <location>
        <begin position="802"/>
        <end position="855"/>
    </location>
</feature>
<dbReference type="Gene3D" id="2.60.40.10">
    <property type="entry name" value="Immunoglobulins"/>
    <property type="match status" value="1"/>
</dbReference>
<name>A0A150WT73_BDEBC</name>
<dbReference type="NCBIfam" id="NF040941">
    <property type="entry name" value="GGGWT_bact"/>
    <property type="match status" value="1"/>
</dbReference>
<keyword evidence="2" id="KW-0964">Secreted</keyword>
<dbReference type="SUPFAM" id="SSF49265">
    <property type="entry name" value="Fibronectin type III"/>
    <property type="match status" value="1"/>
</dbReference>
<dbReference type="EMBL" id="LUKF01000008">
    <property type="protein sequence ID" value="KYG67617.1"/>
    <property type="molecule type" value="Genomic_DNA"/>
</dbReference>
<protein>
    <recommendedName>
        <fullName evidence="3">Fibrinogen C-terminal domain-containing protein</fullName>
    </recommendedName>
</protein>
<dbReference type="PANTHER" id="PTHR34677:SF3">
    <property type="entry name" value="BACTERIAL IG-LIKE DOMAIN-CONTAINING PROTEIN"/>
    <property type="match status" value="1"/>
</dbReference>
<dbReference type="AlphaFoldDB" id="A0A150WT73"/>
<gene>
    <name evidence="4" type="ORF">AZI85_17205</name>
</gene>
<dbReference type="PROSITE" id="PS51257">
    <property type="entry name" value="PROKAR_LIPOPROTEIN"/>
    <property type="match status" value="1"/>
</dbReference>
<dbReference type="InterPro" id="IPR002181">
    <property type="entry name" value="Fibrinogen_a/b/g_C_dom"/>
</dbReference>
<dbReference type="InterPro" id="IPR036056">
    <property type="entry name" value="Fibrinogen-like_C"/>
</dbReference>
<comment type="caution">
    <text evidence="4">The sequence shown here is derived from an EMBL/GenBank/DDBJ whole genome shotgun (WGS) entry which is preliminary data.</text>
</comment>
<reference evidence="4 5" key="1">
    <citation type="submission" date="2016-03" db="EMBL/GenBank/DDBJ databases">
        <authorList>
            <person name="Ploux O."/>
        </authorList>
    </citation>
    <scope>NUCLEOTIDE SEQUENCE [LARGE SCALE GENOMIC DNA]</scope>
    <source>
        <strain evidence="4 5">BER2</strain>
    </source>
</reference>
<evidence type="ECO:0000313" key="4">
    <source>
        <dbReference type="EMBL" id="KYG67617.1"/>
    </source>
</evidence>
<dbReference type="OrthoDB" id="5287718at2"/>
<dbReference type="Gene3D" id="3.90.215.10">
    <property type="entry name" value="Gamma Fibrinogen, chain A, domain 1"/>
    <property type="match status" value="1"/>
</dbReference>
<dbReference type="Proteomes" id="UP000075391">
    <property type="component" value="Unassembled WGS sequence"/>
</dbReference>
<keyword evidence="2" id="KW-0272">Extracellular matrix</keyword>
<dbReference type="SUPFAM" id="SSF56496">
    <property type="entry name" value="Fibrinogen C-terminal domain-like"/>
    <property type="match status" value="1"/>
</dbReference>
<dbReference type="PANTHER" id="PTHR34677">
    <property type="match status" value="1"/>
</dbReference>
<organism evidence="4 5">
    <name type="scientific">Bdellovibrio bacteriovorus</name>
    <dbReference type="NCBI Taxonomy" id="959"/>
    <lineage>
        <taxon>Bacteria</taxon>
        <taxon>Pseudomonadati</taxon>
        <taxon>Bdellovibrionota</taxon>
        <taxon>Bdellovibrionia</taxon>
        <taxon>Bdellovibrionales</taxon>
        <taxon>Pseudobdellovibrionaceae</taxon>
        <taxon>Bdellovibrio</taxon>
    </lineage>
</organism>
<evidence type="ECO:0000259" key="3">
    <source>
        <dbReference type="PROSITE" id="PS51406"/>
    </source>
</evidence>
<proteinExistence type="predicted"/>
<evidence type="ECO:0000256" key="2">
    <source>
        <dbReference type="ARBA" id="ARBA00022530"/>
    </source>
</evidence>
<dbReference type="InterPro" id="IPR036116">
    <property type="entry name" value="FN3_sf"/>
</dbReference>
<evidence type="ECO:0000256" key="1">
    <source>
        <dbReference type="ARBA" id="ARBA00004498"/>
    </source>
</evidence>
<dbReference type="InterPro" id="IPR013783">
    <property type="entry name" value="Ig-like_fold"/>
</dbReference>
<dbReference type="PROSITE" id="PS51406">
    <property type="entry name" value="FIBRINOGEN_C_2"/>
    <property type="match status" value="1"/>
</dbReference>
<dbReference type="RefSeq" id="WP_063243327.1">
    <property type="nucleotide sequence ID" value="NZ_LUKF01000008.1"/>
</dbReference>